<gene>
    <name evidence="2" type="ORF">PM001_LOCUS6636</name>
</gene>
<evidence type="ECO:0000313" key="3">
    <source>
        <dbReference type="Proteomes" id="UP001162060"/>
    </source>
</evidence>
<organism evidence="2 3">
    <name type="scientific">Peronospora matthiolae</name>
    <dbReference type="NCBI Taxonomy" id="2874970"/>
    <lineage>
        <taxon>Eukaryota</taxon>
        <taxon>Sar</taxon>
        <taxon>Stramenopiles</taxon>
        <taxon>Oomycota</taxon>
        <taxon>Peronosporomycetes</taxon>
        <taxon>Peronosporales</taxon>
        <taxon>Peronosporaceae</taxon>
        <taxon>Peronospora</taxon>
    </lineage>
</organism>
<dbReference type="Proteomes" id="UP001162060">
    <property type="component" value="Unassembled WGS sequence"/>
</dbReference>
<feature type="region of interest" description="Disordered" evidence="1">
    <location>
        <begin position="1"/>
        <end position="20"/>
    </location>
</feature>
<reference evidence="2" key="1">
    <citation type="submission" date="2024-01" db="EMBL/GenBank/DDBJ databases">
        <authorList>
            <person name="Webb A."/>
        </authorList>
    </citation>
    <scope>NUCLEOTIDE SEQUENCE</scope>
    <source>
        <strain evidence="2">Pm1</strain>
    </source>
</reference>
<dbReference type="AlphaFoldDB" id="A0AAV1TGA2"/>
<name>A0AAV1TGA2_9STRA</name>
<comment type="caution">
    <text evidence="2">The sequence shown here is derived from an EMBL/GenBank/DDBJ whole genome shotgun (WGS) entry which is preliminary data.</text>
</comment>
<accession>A0AAV1TGA2</accession>
<evidence type="ECO:0000256" key="1">
    <source>
        <dbReference type="SAM" id="MobiDB-lite"/>
    </source>
</evidence>
<dbReference type="EMBL" id="CAKLBY020000051">
    <property type="protein sequence ID" value="CAK7920346.1"/>
    <property type="molecule type" value="Genomic_DNA"/>
</dbReference>
<evidence type="ECO:0000313" key="2">
    <source>
        <dbReference type="EMBL" id="CAK7920346.1"/>
    </source>
</evidence>
<sequence>MPKTEYNPVKIASREKETTGEARERAKWQYYYGQLKTLLKTEPVFKILRTKVIGPLDKPISVPLTGPTKSTRSI</sequence>
<proteinExistence type="predicted"/>
<protein>
    <submittedName>
        <fullName evidence="2">Uncharacterized protein</fullName>
    </submittedName>
</protein>